<dbReference type="InterPro" id="IPR003029">
    <property type="entry name" value="S1_domain"/>
</dbReference>
<protein>
    <recommendedName>
        <fullName evidence="4">S1 motif domain-containing protein</fullName>
    </recommendedName>
</protein>
<dbReference type="GO" id="GO:0006412">
    <property type="term" value="P:translation"/>
    <property type="evidence" value="ECO:0007669"/>
    <property type="project" value="TreeGrafter"/>
</dbReference>
<dbReference type="CDD" id="cd04465">
    <property type="entry name" value="S1_RPS1_repeat_ec2_hs2"/>
    <property type="match status" value="1"/>
</dbReference>
<dbReference type="InterPro" id="IPR035104">
    <property type="entry name" value="Ribosomal_protein_S1-like"/>
</dbReference>
<dbReference type="EMBL" id="MGIR01000008">
    <property type="protein sequence ID" value="OGM90763.1"/>
    <property type="molecule type" value="Genomic_DNA"/>
</dbReference>
<dbReference type="Gene3D" id="2.40.50.140">
    <property type="entry name" value="Nucleic acid-binding proteins"/>
    <property type="match status" value="4"/>
</dbReference>
<organism evidence="5 6">
    <name type="scientific">Candidatus Wolfebacteria bacterium RIFCSPLOWO2_01_FULL_45_19</name>
    <dbReference type="NCBI Taxonomy" id="1802557"/>
    <lineage>
        <taxon>Bacteria</taxon>
        <taxon>Candidatus Wolfeibacteriota</taxon>
    </lineage>
</organism>
<evidence type="ECO:0000259" key="4">
    <source>
        <dbReference type="PROSITE" id="PS50126"/>
    </source>
</evidence>
<evidence type="ECO:0000256" key="2">
    <source>
        <dbReference type="ARBA" id="ARBA00022980"/>
    </source>
</evidence>
<keyword evidence="3" id="KW-0687">Ribonucleoprotein</keyword>
<dbReference type="PROSITE" id="PS50126">
    <property type="entry name" value="S1"/>
    <property type="match status" value="4"/>
</dbReference>
<feature type="domain" description="S1 motif" evidence="4">
    <location>
        <begin position="198"/>
        <end position="267"/>
    </location>
</feature>
<dbReference type="SUPFAM" id="SSF50249">
    <property type="entry name" value="Nucleic acid-binding proteins"/>
    <property type="match status" value="4"/>
</dbReference>
<feature type="domain" description="S1 motif" evidence="4">
    <location>
        <begin position="18"/>
        <end position="85"/>
    </location>
</feature>
<sequence>MAQLLKQEPEIFSIPKIGDLTEARLIAKALRAAYFDLGSYGNGIVYGAEYINAKNVIKELEIGETTPAKIIDLENDEGYIELSIAEASQQKKWREVKELFEKDEPLKVKIIGANAGGVTAEISSIKAFMPVSQLANEHYPRVGEGNRTKIAEELKKFIGQEFTVKIIDVNTRANKLIISERAATEQNVKELLLKYSVGQVIDGIISGVADFGAFVRFADNPLIEGLIHISEIDHKLIDNPKDVVKVGDLIKAQIIEIKDDRVSLSLKALKPDPWEKVEKKYKTGETVQGSVAKFNPFGAFINLDEEIQGIIHVSEFGGIEEMKKELELGKSYHFLIDSVKPQEKRILLKLKK</sequence>
<dbReference type="Proteomes" id="UP000178946">
    <property type="component" value="Unassembled WGS sequence"/>
</dbReference>
<dbReference type="CDD" id="cd00164">
    <property type="entry name" value="S1_like"/>
    <property type="match status" value="1"/>
</dbReference>
<evidence type="ECO:0000313" key="6">
    <source>
        <dbReference type="Proteomes" id="UP000178946"/>
    </source>
</evidence>
<dbReference type="STRING" id="1802557.A3A20_03000"/>
<dbReference type="AlphaFoldDB" id="A0A1F8DQ52"/>
<dbReference type="PANTHER" id="PTHR10724:SF7">
    <property type="entry name" value="SMALL RIBOSOMAL SUBUNIT PROTEIN BS1C"/>
    <property type="match status" value="1"/>
</dbReference>
<gene>
    <name evidence="5" type="ORF">A3A20_03000</name>
</gene>
<dbReference type="InterPro" id="IPR050437">
    <property type="entry name" value="Ribos_protein_bS1-like"/>
</dbReference>
<dbReference type="GO" id="GO:1990904">
    <property type="term" value="C:ribonucleoprotein complex"/>
    <property type="evidence" value="ECO:0007669"/>
    <property type="project" value="UniProtKB-KW"/>
</dbReference>
<dbReference type="GO" id="GO:0005840">
    <property type="term" value="C:ribosome"/>
    <property type="evidence" value="ECO:0007669"/>
    <property type="project" value="UniProtKB-KW"/>
</dbReference>
<dbReference type="SMART" id="SM00316">
    <property type="entry name" value="S1"/>
    <property type="match status" value="4"/>
</dbReference>
<evidence type="ECO:0000256" key="3">
    <source>
        <dbReference type="ARBA" id="ARBA00023274"/>
    </source>
</evidence>
<reference evidence="5 6" key="1">
    <citation type="journal article" date="2016" name="Nat. Commun.">
        <title>Thousands of microbial genomes shed light on interconnected biogeochemical processes in an aquifer system.</title>
        <authorList>
            <person name="Anantharaman K."/>
            <person name="Brown C.T."/>
            <person name="Hug L.A."/>
            <person name="Sharon I."/>
            <person name="Castelle C.J."/>
            <person name="Probst A.J."/>
            <person name="Thomas B.C."/>
            <person name="Singh A."/>
            <person name="Wilkins M.J."/>
            <person name="Karaoz U."/>
            <person name="Brodie E.L."/>
            <person name="Williams K.H."/>
            <person name="Hubbard S.S."/>
            <person name="Banfield J.F."/>
        </authorList>
    </citation>
    <scope>NUCLEOTIDE SEQUENCE [LARGE SCALE GENOMIC DNA]</scope>
</reference>
<dbReference type="GO" id="GO:0003729">
    <property type="term" value="F:mRNA binding"/>
    <property type="evidence" value="ECO:0007669"/>
    <property type="project" value="TreeGrafter"/>
</dbReference>
<feature type="domain" description="S1 motif" evidence="4">
    <location>
        <begin position="284"/>
        <end position="351"/>
    </location>
</feature>
<evidence type="ECO:0000313" key="5">
    <source>
        <dbReference type="EMBL" id="OGM90763.1"/>
    </source>
</evidence>
<proteinExistence type="inferred from homology"/>
<comment type="caution">
    <text evidence="5">The sequence shown here is derived from an EMBL/GenBank/DDBJ whole genome shotgun (WGS) entry which is preliminary data.</text>
</comment>
<dbReference type="InterPro" id="IPR012340">
    <property type="entry name" value="NA-bd_OB-fold"/>
</dbReference>
<dbReference type="GO" id="GO:0003735">
    <property type="term" value="F:structural constituent of ribosome"/>
    <property type="evidence" value="ECO:0007669"/>
    <property type="project" value="TreeGrafter"/>
</dbReference>
<evidence type="ECO:0000256" key="1">
    <source>
        <dbReference type="ARBA" id="ARBA00006767"/>
    </source>
</evidence>
<accession>A0A1F8DQ52</accession>
<comment type="similarity">
    <text evidence="1">Belongs to the bacterial ribosomal protein bS1 family.</text>
</comment>
<keyword evidence="2" id="KW-0689">Ribosomal protein</keyword>
<dbReference type="PRINTS" id="PR00681">
    <property type="entry name" value="RIBOSOMALS1"/>
</dbReference>
<dbReference type="PANTHER" id="PTHR10724">
    <property type="entry name" value="30S RIBOSOMAL PROTEIN S1"/>
    <property type="match status" value="1"/>
</dbReference>
<feature type="domain" description="S1 motif" evidence="4">
    <location>
        <begin position="103"/>
        <end position="181"/>
    </location>
</feature>
<name>A0A1F8DQ52_9BACT</name>
<dbReference type="Pfam" id="PF00575">
    <property type="entry name" value="S1"/>
    <property type="match status" value="3"/>
</dbReference>